<dbReference type="InterPro" id="IPR003599">
    <property type="entry name" value="Ig_sub"/>
</dbReference>
<evidence type="ECO:0000313" key="5">
    <source>
        <dbReference type="EMBL" id="CUN55676.1"/>
    </source>
</evidence>
<dbReference type="InterPro" id="IPR023296">
    <property type="entry name" value="Glyco_hydro_beta-prop_sf"/>
</dbReference>
<dbReference type="InterPro" id="IPR013320">
    <property type="entry name" value="ConA-like_dom_sf"/>
</dbReference>
<gene>
    <name evidence="5" type="ORF">ERS852423_00833</name>
</gene>
<dbReference type="Pfam" id="PF07679">
    <property type="entry name" value="I-set"/>
    <property type="match status" value="1"/>
</dbReference>
<organism evidence="5 6">
    <name type="scientific">Dorea longicatena</name>
    <dbReference type="NCBI Taxonomy" id="88431"/>
    <lineage>
        <taxon>Bacteria</taxon>
        <taxon>Bacillati</taxon>
        <taxon>Bacillota</taxon>
        <taxon>Clostridia</taxon>
        <taxon>Lachnospirales</taxon>
        <taxon>Lachnospiraceae</taxon>
        <taxon>Dorea</taxon>
    </lineage>
</organism>
<dbReference type="InterPro" id="IPR013098">
    <property type="entry name" value="Ig_I-set"/>
</dbReference>
<feature type="chain" id="PRO_5008015744" evidence="3">
    <location>
        <begin position="27"/>
        <end position="1078"/>
    </location>
</feature>
<dbReference type="Proteomes" id="UP000095439">
    <property type="component" value="Unassembled WGS sequence"/>
</dbReference>
<dbReference type="PANTHER" id="PTHR43301">
    <property type="entry name" value="ARABINAN ENDO-1,5-ALPHA-L-ARABINOSIDASE"/>
    <property type="match status" value="1"/>
</dbReference>
<dbReference type="EMBL" id="CYYY01000002">
    <property type="protein sequence ID" value="CUN55676.1"/>
    <property type="molecule type" value="Genomic_DNA"/>
</dbReference>
<dbReference type="PROSITE" id="PS50835">
    <property type="entry name" value="IG_LIKE"/>
    <property type="match status" value="1"/>
</dbReference>
<sequence>MKRRFLALLMSAAMAVTLLPAFSVKAEESSDTGNSGTPKQKVMAEYDMSHADGTLTDISGNGNNAKLVGITDSDFTEEDGENVLNFSGDSGKYVEIPAGLIEEENFTIEATFKTEKVSNQWLFCLGNKVSTWPNVKNYVFFCPTQGGNGNSKDGNIRAGLKDGSKEVLLAQDGKITENAYNTVKYEFNEGVVSVYLNDTLIETTDSGYSIQDIISAGTDGTALGYIGKSLYSPDPAYKGTLKSFKLSATEKDHSDEAKVAEAKEALTLPYNTTDQAVYGNITLPTEAGDGVAVTWTTDKPEIVDVQSHENEGYDATPAGTVTRPDKDTDVTMTATLKLGDATATKDFTFTVKKAVKAKTADDYSAYFFTYFAGEGYSDGEQIYFAASKNGLKWQDLNDNKPVLTSTLGEKGVRDPFIIRSAEGDKFYMIATDLKINGGNGWGAAQTAGSQSLMVWESTDLVNWSDERMVEVSASIGAGCTWAPEAAYDYKTGEYVVFWASKVSGDNYAKQRLYYSKTRDFYTFTEPQVYIDMDQSSIDTTIIYNNDDQMYYRYTKNEGGSINSLGAKTKTVYVERCATLLGEWEHVPSDSLNNNQWVEGPTIFQFNSQDTDGSSKWCLLVDDFGGGGYYPLVSDDLSSGVFTRPDSYKMPSRARHGTPIPVTQEEYDALMAKWGTNIVQENTEDEEKDPVLSYDFENTDGTTIKDVSGHNNDGTLNGNATVKEENGSNVLYLDGTSGTFASLPTGFFDGRNKFTISMDVKPEKVDGNFFTFAIGKDSSKYLFMRQKSGSIKSVITSGSWGAEQGVDQSVDQTLLNEWQNITIVKEAGKMSLYLNDEKIAEKTGMSTDITDLGKDLEAYLGKSFYSADGYFKGAYDNVKVYNRALSDDEIAGTEEFAIVKNPESVEGVVGETAEFTVEATGKGLTYEWQYCNANSTKWRTSVMEGSDTATVTVPVANWRDGQKYRCVVTNGDGEQLISETAVVTVQKPIKVQPVSVEAVKGTTAEFTVETSWENVTYQWEYCNANSDKWRTSSMEGNDTATIKVPAGSWRNGQKYRCVITTADGRSVTSDAAVLTVTDK</sequence>
<dbReference type="InterPro" id="IPR013783">
    <property type="entry name" value="Ig-like_fold"/>
</dbReference>
<evidence type="ECO:0000313" key="6">
    <source>
        <dbReference type="Proteomes" id="UP000095439"/>
    </source>
</evidence>
<dbReference type="InterPro" id="IPR036179">
    <property type="entry name" value="Ig-like_dom_sf"/>
</dbReference>
<dbReference type="CDD" id="cd08983">
    <property type="entry name" value="GH43_Bt3655-like"/>
    <property type="match status" value="1"/>
</dbReference>
<dbReference type="InterPro" id="IPR050727">
    <property type="entry name" value="GH43_arabinanases"/>
</dbReference>
<dbReference type="SUPFAM" id="SSF49899">
    <property type="entry name" value="Concanavalin A-like lectins/glucanases"/>
    <property type="match status" value="2"/>
</dbReference>
<keyword evidence="1 5" id="KW-0378">Hydrolase</keyword>
<dbReference type="InterPro" id="IPR046780">
    <property type="entry name" value="aBig_2"/>
</dbReference>
<dbReference type="SMART" id="SM00409">
    <property type="entry name" value="IG"/>
    <property type="match status" value="2"/>
</dbReference>
<dbReference type="AlphaFoldDB" id="A0A173XXE9"/>
<dbReference type="Pfam" id="PF13385">
    <property type="entry name" value="Laminin_G_3"/>
    <property type="match status" value="1"/>
</dbReference>
<evidence type="ECO:0000256" key="3">
    <source>
        <dbReference type="SAM" id="SignalP"/>
    </source>
</evidence>
<dbReference type="Gene3D" id="2.60.120.200">
    <property type="match status" value="2"/>
</dbReference>
<dbReference type="InterPro" id="IPR007110">
    <property type="entry name" value="Ig-like_dom"/>
</dbReference>
<dbReference type="PANTHER" id="PTHR43301:SF3">
    <property type="entry name" value="ARABINAN ENDO-1,5-ALPHA-L-ARABINOSIDASE A-RELATED"/>
    <property type="match status" value="1"/>
</dbReference>
<evidence type="ECO:0000256" key="2">
    <source>
        <dbReference type="ARBA" id="ARBA00023295"/>
    </source>
</evidence>
<dbReference type="Pfam" id="PF20578">
    <property type="entry name" value="aBig_2"/>
    <property type="match status" value="1"/>
</dbReference>
<dbReference type="GO" id="GO:0016798">
    <property type="term" value="F:hydrolase activity, acting on glycosyl bonds"/>
    <property type="evidence" value="ECO:0007669"/>
    <property type="project" value="UniProtKB-KW"/>
</dbReference>
<keyword evidence="3" id="KW-0732">Signal</keyword>
<evidence type="ECO:0000256" key="1">
    <source>
        <dbReference type="ARBA" id="ARBA00022801"/>
    </source>
</evidence>
<reference evidence="5 6" key="1">
    <citation type="submission" date="2015-09" db="EMBL/GenBank/DDBJ databases">
        <authorList>
            <consortium name="Pathogen Informatics"/>
        </authorList>
    </citation>
    <scope>NUCLEOTIDE SEQUENCE [LARGE SCALE GENOMIC DNA]</scope>
    <source>
        <strain evidence="5 6">2789STDY5608866</strain>
    </source>
</reference>
<dbReference type="RefSeq" id="WP_173477488.1">
    <property type="nucleotide sequence ID" value="NZ_CABIWY010000002.1"/>
</dbReference>
<accession>A0A173XXE9</accession>
<dbReference type="SUPFAM" id="SSF75005">
    <property type="entry name" value="Arabinanase/levansucrase/invertase"/>
    <property type="match status" value="2"/>
</dbReference>
<keyword evidence="2" id="KW-0326">Glycosidase</keyword>
<feature type="domain" description="Ig-like" evidence="4">
    <location>
        <begin position="893"/>
        <end position="983"/>
    </location>
</feature>
<dbReference type="Gene3D" id="2.60.40.10">
    <property type="entry name" value="Immunoglobulins"/>
    <property type="match status" value="2"/>
</dbReference>
<proteinExistence type="predicted"/>
<protein>
    <submittedName>
        <fullName evidence="5">Glycosyl hydrolases family 43</fullName>
    </submittedName>
</protein>
<evidence type="ECO:0000259" key="4">
    <source>
        <dbReference type="PROSITE" id="PS50835"/>
    </source>
</evidence>
<dbReference type="SUPFAM" id="SSF48726">
    <property type="entry name" value="Immunoglobulin"/>
    <property type="match status" value="2"/>
</dbReference>
<name>A0A173XXE9_9FIRM</name>
<feature type="signal peptide" evidence="3">
    <location>
        <begin position="1"/>
        <end position="26"/>
    </location>
</feature>
<dbReference type="Gene3D" id="2.115.10.20">
    <property type="entry name" value="Glycosyl hydrolase domain, family 43"/>
    <property type="match status" value="1"/>
</dbReference>